<organism evidence="1 2">
    <name type="scientific">Alloprevotella tannerae ATCC 51259</name>
    <dbReference type="NCBI Taxonomy" id="626522"/>
    <lineage>
        <taxon>Bacteria</taxon>
        <taxon>Pseudomonadati</taxon>
        <taxon>Bacteroidota</taxon>
        <taxon>Bacteroidia</taxon>
        <taxon>Bacteroidales</taxon>
        <taxon>Prevotellaceae</taxon>
        <taxon>Alloprevotella</taxon>
    </lineage>
</organism>
<evidence type="ECO:0000313" key="2">
    <source>
        <dbReference type="Proteomes" id="UP000003460"/>
    </source>
</evidence>
<comment type="caution">
    <text evidence="1">The sequence shown here is derived from an EMBL/GenBank/DDBJ whole genome shotgun (WGS) entry which is preliminary data.</text>
</comment>
<dbReference type="Proteomes" id="UP000003460">
    <property type="component" value="Unassembled WGS sequence"/>
</dbReference>
<dbReference type="AlphaFoldDB" id="C9LHT9"/>
<dbReference type="EMBL" id="ACIJ02000022">
    <property type="protein sequence ID" value="EEX71055.1"/>
    <property type="molecule type" value="Genomic_DNA"/>
</dbReference>
<name>C9LHT9_9BACT</name>
<dbReference type="HOGENOM" id="CLU_3083334_0_0_10"/>
<gene>
    <name evidence="1" type="ORF">GCWU000325_01793</name>
</gene>
<sequence>MLFSLNEYQKHHFFLCAHTHQSVLRQTRLTILLIFFFYRQVRASHSASATIQ</sequence>
<reference evidence="1" key="1">
    <citation type="submission" date="2009-09" db="EMBL/GenBank/DDBJ databases">
        <authorList>
            <person name="Weinstock G."/>
            <person name="Sodergren E."/>
            <person name="Clifton S."/>
            <person name="Fulton L."/>
            <person name="Fulton B."/>
            <person name="Courtney L."/>
            <person name="Fronick C."/>
            <person name="Harrison M."/>
            <person name="Strong C."/>
            <person name="Farmer C."/>
            <person name="Delahaunty K."/>
            <person name="Markovic C."/>
            <person name="Hall O."/>
            <person name="Minx P."/>
            <person name="Tomlinson C."/>
            <person name="Mitreva M."/>
            <person name="Nelson J."/>
            <person name="Hou S."/>
            <person name="Wollam A."/>
            <person name="Pepin K.H."/>
            <person name="Johnson M."/>
            <person name="Bhonagiri V."/>
            <person name="Nash W.E."/>
            <person name="Warren W."/>
            <person name="Chinwalla A."/>
            <person name="Mardis E.R."/>
            <person name="Wilson R.K."/>
        </authorList>
    </citation>
    <scope>NUCLEOTIDE SEQUENCE [LARGE SCALE GENOMIC DNA]</scope>
    <source>
        <strain evidence="1">ATCC 51259</strain>
    </source>
</reference>
<accession>C9LHT9</accession>
<evidence type="ECO:0000313" key="1">
    <source>
        <dbReference type="EMBL" id="EEX71055.1"/>
    </source>
</evidence>
<protein>
    <submittedName>
        <fullName evidence="1">Uncharacterized protein</fullName>
    </submittedName>
</protein>
<keyword evidence="2" id="KW-1185">Reference proteome</keyword>
<proteinExistence type="predicted"/>